<feature type="compositionally biased region" description="Basic and acidic residues" evidence="1">
    <location>
        <begin position="541"/>
        <end position="557"/>
    </location>
</feature>
<dbReference type="Gramene" id="RZC81383">
    <property type="protein sequence ID" value="RZC81383"/>
    <property type="gene ID" value="C5167_043948"/>
</dbReference>
<dbReference type="EMBL" id="CM010724">
    <property type="protein sequence ID" value="RZC81383.1"/>
    <property type="molecule type" value="Genomic_DNA"/>
</dbReference>
<feature type="region of interest" description="Disordered" evidence="1">
    <location>
        <begin position="174"/>
        <end position="193"/>
    </location>
</feature>
<proteinExistence type="predicted"/>
<organism evidence="4 5">
    <name type="scientific">Papaver somniferum</name>
    <name type="common">Opium poppy</name>
    <dbReference type="NCBI Taxonomy" id="3469"/>
    <lineage>
        <taxon>Eukaryota</taxon>
        <taxon>Viridiplantae</taxon>
        <taxon>Streptophyta</taxon>
        <taxon>Embryophyta</taxon>
        <taxon>Tracheophyta</taxon>
        <taxon>Spermatophyta</taxon>
        <taxon>Magnoliopsida</taxon>
        <taxon>Ranunculales</taxon>
        <taxon>Papaveraceae</taxon>
        <taxon>Papaveroideae</taxon>
        <taxon>Papaver</taxon>
    </lineage>
</organism>
<dbReference type="GO" id="GO:0051513">
    <property type="term" value="P:regulation of monopolar cell growth"/>
    <property type="evidence" value="ECO:0007669"/>
    <property type="project" value="InterPro"/>
</dbReference>
<feature type="region of interest" description="Disordered" evidence="1">
    <location>
        <begin position="41"/>
        <end position="96"/>
    </location>
</feature>
<dbReference type="InterPro" id="IPR032795">
    <property type="entry name" value="DUF3741-assoc"/>
</dbReference>
<keyword evidence="5" id="KW-1185">Reference proteome</keyword>
<reference evidence="4 5" key="1">
    <citation type="journal article" date="2018" name="Science">
        <title>The opium poppy genome and morphinan production.</title>
        <authorList>
            <person name="Guo L."/>
            <person name="Winzer T."/>
            <person name="Yang X."/>
            <person name="Li Y."/>
            <person name="Ning Z."/>
            <person name="He Z."/>
            <person name="Teodor R."/>
            <person name="Lu Y."/>
            <person name="Bowser T.A."/>
            <person name="Graham I.A."/>
            <person name="Ye K."/>
        </authorList>
    </citation>
    <scope>NUCLEOTIDE SEQUENCE [LARGE SCALE GENOMIC DNA]</scope>
    <source>
        <strain evidence="5">cv. HN1</strain>
        <tissue evidence="4">Leaves</tissue>
    </source>
</reference>
<feature type="region of interest" description="Disordered" evidence="1">
    <location>
        <begin position="401"/>
        <end position="577"/>
    </location>
</feature>
<protein>
    <recommendedName>
        <fullName evidence="6">DUF4378 domain-containing protein</fullName>
    </recommendedName>
</protein>
<dbReference type="Proteomes" id="UP000316621">
    <property type="component" value="Chromosome 10"/>
</dbReference>
<feature type="compositionally biased region" description="Low complexity" evidence="1">
    <location>
        <begin position="561"/>
        <end position="575"/>
    </location>
</feature>
<dbReference type="InterPro" id="IPR025486">
    <property type="entry name" value="DUF4378"/>
</dbReference>
<evidence type="ECO:0000259" key="2">
    <source>
        <dbReference type="Pfam" id="PF14309"/>
    </source>
</evidence>
<dbReference type="STRING" id="3469.A0A4Y7L791"/>
<name>A0A4Y7L791_PAPSO</name>
<feature type="compositionally biased region" description="Polar residues" evidence="1">
    <location>
        <begin position="402"/>
        <end position="443"/>
    </location>
</feature>
<dbReference type="PANTHER" id="PTHR31680">
    <property type="entry name" value="LONGIFOLIA PROTEIN"/>
    <property type="match status" value="1"/>
</dbReference>
<dbReference type="Pfam" id="PF14309">
    <property type="entry name" value="DUF4378"/>
    <property type="match status" value="1"/>
</dbReference>
<feature type="compositionally biased region" description="Low complexity" evidence="1">
    <location>
        <begin position="512"/>
        <end position="529"/>
    </location>
</feature>
<evidence type="ECO:0000313" key="4">
    <source>
        <dbReference type="EMBL" id="RZC81383.1"/>
    </source>
</evidence>
<evidence type="ECO:0000259" key="3">
    <source>
        <dbReference type="Pfam" id="PF14383"/>
    </source>
</evidence>
<evidence type="ECO:0000256" key="1">
    <source>
        <dbReference type="SAM" id="MobiDB-lite"/>
    </source>
</evidence>
<dbReference type="Pfam" id="PF14383">
    <property type="entry name" value="VARLMGL"/>
    <property type="match status" value="1"/>
</dbReference>
<feature type="compositionally biased region" description="Low complexity" evidence="1">
    <location>
        <begin position="50"/>
        <end position="70"/>
    </location>
</feature>
<dbReference type="InterPro" id="IPR033334">
    <property type="entry name" value="LNG1/2"/>
</dbReference>
<dbReference type="OMA" id="FEWHAQK"/>
<dbReference type="AlphaFoldDB" id="A0A4Y7L791"/>
<feature type="domain" description="DUF3741" evidence="3">
    <location>
        <begin position="189"/>
        <end position="207"/>
    </location>
</feature>
<dbReference type="PANTHER" id="PTHR31680:SF12">
    <property type="entry name" value="OS11G0587300 PROTEIN"/>
    <property type="match status" value="1"/>
</dbReference>
<sequence length="836" mass="94707">MATAGVIPDQKLEKQIQKQMGCMTGFLQLFDRQHILTGKRLCSSTKRLPSTTSSSVDSSPQSEKSSIESPVFSKELPQSQPEMKKSTPELRSPASEFSVPVDIPVKIISSSPSPSPLPAFDPKESLRTPWKLREGPRLSLDSRASFDTKGSLYPKEIKSNAAIFSSASRCESFESNNENENNQKRGGGGSPSVIARLMGLEGLPNSSGREPIKKVELTRSASESRVSRDFQYRFIEPKHSEFSNSVSKDNVVVTEDYRSKLLRKTTETVGKPKSEQQKVSNVNGFYTGLPWSNNHNSNQNHQHQMQQRKMFYDAQDFFPEPKQNGTTLYGEIEKRLKMRGIDEPEKDLETLKQILEALQLKGLLHSSSNRKQPVERIGNRNFVFDRRFSSTEESPIVIMKPSRSSLFNNRNGRTGQESTSSPTSNIRSRANGINRNINVSTDSGRTRMNRHENEPQQRNSNGINNRRGRYSMSSSPDRNESPARSPSSLARRKALSIETPRRGNNYEDQNRRSSPVNSPRVSPRRGPGSDQSINRSPRNNRKLDSSPRERISVRVIDDDSSTFSESSISTSSQFDFSERSKMEEYKDGRSLLERCDKLLHSIAEITSTETELQPSPVSVLDSSFYKDESSPSPIMRRARCIDFKDQSADLEEDMWSSPVISPIRMKSEENIQSDDSDFIYISAILQVPDCLSEDTDVFLLLEKQKYKTTSQVSRVHRKLVFDTITEILDRKRQLLPWKTMSSTGKPSFRQIWMEFRRIREKATTEDLFEIICGALKKDMVGDSTQGWVDSPLETSEAVLDIERLIFKDLIADVIKDLADSTSNNLLVPTLRRTLVF</sequence>
<gene>
    <name evidence="4" type="ORF">C5167_043948</name>
</gene>
<evidence type="ECO:0000313" key="5">
    <source>
        <dbReference type="Proteomes" id="UP000316621"/>
    </source>
</evidence>
<feature type="domain" description="DUF4378" evidence="2">
    <location>
        <begin position="694"/>
        <end position="811"/>
    </location>
</feature>
<dbReference type="OrthoDB" id="1929599at2759"/>
<feature type="compositionally biased region" description="Basic and acidic residues" evidence="1">
    <location>
        <begin position="499"/>
        <end position="511"/>
    </location>
</feature>
<evidence type="ECO:0008006" key="6">
    <source>
        <dbReference type="Google" id="ProtNLM"/>
    </source>
</evidence>
<accession>A0A4Y7L791</accession>